<feature type="region of interest" description="Disordered" evidence="7">
    <location>
        <begin position="1"/>
        <end position="45"/>
    </location>
</feature>
<evidence type="ECO:0000259" key="8">
    <source>
        <dbReference type="Pfam" id="PF04542"/>
    </source>
</evidence>
<dbReference type="GO" id="GO:0016987">
    <property type="term" value="F:sigma factor activity"/>
    <property type="evidence" value="ECO:0007669"/>
    <property type="project" value="UniProtKB-KW"/>
</dbReference>
<evidence type="ECO:0000256" key="4">
    <source>
        <dbReference type="ARBA" id="ARBA00023125"/>
    </source>
</evidence>
<evidence type="ECO:0000313" key="10">
    <source>
        <dbReference type="EMBL" id="OWQ84428.1"/>
    </source>
</evidence>
<keyword evidence="11" id="KW-1185">Reference proteome</keyword>
<reference evidence="10 11" key="1">
    <citation type="journal article" date="2008" name="Int. J. Syst. Evol. Microbiol.">
        <title>Description of Roseateles aquatilis sp. nov. and Roseateles terrae sp. nov., in the class Betaproteobacteria, and emended description of the genus Roseateles.</title>
        <authorList>
            <person name="Gomila M."/>
            <person name="Bowien B."/>
            <person name="Falsen E."/>
            <person name="Moore E.R."/>
            <person name="Lalucat J."/>
        </authorList>
    </citation>
    <scope>NUCLEOTIDE SEQUENCE [LARGE SCALE GENOMIC DNA]</scope>
    <source>
        <strain evidence="10 11">CCUG 48205</strain>
    </source>
</reference>
<evidence type="ECO:0000256" key="6">
    <source>
        <dbReference type="RuleBase" id="RU000716"/>
    </source>
</evidence>
<dbReference type="Pfam" id="PF04542">
    <property type="entry name" value="Sigma70_r2"/>
    <property type="match status" value="1"/>
</dbReference>
<dbReference type="EMBL" id="NIOF01000016">
    <property type="protein sequence ID" value="OWQ84428.1"/>
    <property type="molecule type" value="Genomic_DNA"/>
</dbReference>
<accession>A0A246IW17</accession>
<evidence type="ECO:0000256" key="7">
    <source>
        <dbReference type="SAM" id="MobiDB-lite"/>
    </source>
</evidence>
<evidence type="ECO:0000256" key="3">
    <source>
        <dbReference type="ARBA" id="ARBA00023082"/>
    </source>
</evidence>
<evidence type="ECO:0000256" key="5">
    <source>
        <dbReference type="ARBA" id="ARBA00023163"/>
    </source>
</evidence>
<dbReference type="Pfam" id="PF08281">
    <property type="entry name" value="Sigma70_r4_2"/>
    <property type="match status" value="1"/>
</dbReference>
<keyword evidence="2 6" id="KW-0805">Transcription regulation</keyword>
<dbReference type="InterPro" id="IPR013249">
    <property type="entry name" value="RNA_pol_sigma70_r4_t2"/>
</dbReference>
<dbReference type="InterPro" id="IPR013325">
    <property type="entry name" value="RNA_pol_sigma_r2"/>
</dbReference>
<dbReference type="InterPro" id="IPR014284">
    <property type="entry name" value="RNA_pol_sigma-70_dom"/>
</dbReference>
<dbReference type="SUPFAM" id="SSF88946">
    <property type="entry name" value="Sigma2 domain of RNA polymerase sigma factors"/>
    <property type="match status" value="1"/>
</dbReference>
<proteinExistence type="inferred from homology"/>
<comment type="caution">
    <text evidence="10">The sequence shown here is derived from an EMBL/GenBank/DDBJ whole genome shotgun (WGS) entry which is preliminary data.</text>
</comment>
<dbReference type="NCBIfam" id="TIGR02937">
    <property type="entry name" value="sigma70-ECF"/>
    <property type="match status" value="1"/>
</dbReference>
<dbReference type="Gene3D" id="1.10.1740.10">
    <property type="match status" value="1"/>
</dbReference>
<sequence>MGTPRRDDPATAPANGPGGATPPASLGKRHLTIVPFDPDRSAAPPPEDWSAALCLVAERSDREAFGRLFSHFAPRVKSYLMRTGSSDALAEELAQEALVTVWRKAALFDPAQAAVSTWIFTIARHLRVDAARRHRLDGAGDECFEFDDLAADQPDAAQRIDATRLAQRVREALRRLPPEQAQVLRLSFYDDEPHARIAAELDLPLGTVKSRIRLAMAHLRRLLDP</sequence>
<feature type="domain" description="RNA polymerase sigma-70 region 2" evidence="8">
    <location>
        <begin position="68"/>
        <end position="135"/>
    </location>
</feature>
<dbReference type="SUPFAM" id="SSF88659">
    <property type="entry name" value="Sigma3 and sigma4 domains of RNA polymerase sigma factors"/>
    <property type="match status" value="1"/>
</dbReference>
<dbReference type="RefSeq" id="WP_088387696.1">
    <property type="nucleotide sequence ID" value="NZ_NIOF01000016.1"/>
</dbReference>
<dbReference type="OrthoDB" id="9784272at2"/>
<keyword evidence="4 6" id="KW-0238">DNA-binding</keyword>
<organism evidence="10 11">
    <name type="scientific">Roseateles aquatilis</name>
    <dbReference type="NCBI Taxonomy" id="431061"/>
    <lineage>
        <taxon>Bacteria</taxon>
        <taxon>Pseudomonadati</taxon>
        <taxon>Pseudomonadota</taxon>
        <taxon>Betaproteobacteria</taxon>
        <taxon>Burkholderiales</taxon>
        <taxon>Sphaerotilaceae</taxon>
        <taxon>Roseateles</taxon>
    </lineage>
</organism>
<keyword evidence="3 6" id="KW-0731">Sigma factor</keyword>
<dbReference type="InterPro" id="IPR039425">
    <property type="entry name" value="RNA_pol_sigma-70-like"/>
</dbReference>
<protein>
    <recommendedName>
        <fullName evidence="6">RNA polymerase sigma factor</fullName>
    </recommendedName>
</protein>
<dbReference type="GO" id="GO:0006352">
    <property type="term" value="P:DNA-templated transcription initiation"/>
    <property type="evidence" value="ECO:0007669"/>
    <property type="project" value="InterPro"/>
</dbReference>
<evidence type="ECO:0000313" key="11">
    <source>
        <dbReference type="Proteomes" id="UP000197468"/>
    </source>
</evidence>
<dbReference type="Gene3D" id="1.10.10.10">
    <property type="entry name" value="Winged helix-like DNA-binding domain superfamily/Winged helix DNA-binding domain"/>
    <property type="match status" value="1"/>
</dbReference>
<dbReference type="CDD" id="cd06171">
    <property type="entry name" value="Sigma70_r4"/>
    <property type="match status" value="1"/>
</dbReference>
<dbReference type="InterPro" id="IPR036388">
    <property type="entry name" value="WH-like_DNA-bd_sf"/>
</dbReference>
<dbReference type="PROSITE" id="PS01063">
    <property type="entry name" value="SIGMA70_ECF"/>
    <property type="match status" value="1"/>
</dbReference>
<dbReference type="Proteomes" id="UP000197468">
    <property type="component" value="Unassembled WGS sequence"/>
</dbReference>
<dbReference type="PANTHER" id="PTHR43133:SF62">
    <property type="entry name" value="RNA POLYMERASE SIGMA FACTOR SIGZ"/>
    <property type="match status" value="1"/>
</dbReference>
<comment type="similarity">
    <text evidence="1 6">Belongs to the sigma-70 factor family. ECF subfamily.</text>
</comment>
<evidence type="ECO:0000256" key="2">
    <source>
        <dbReference type="ARBA" id="ARBA00023015"/>
    </source>
</evidence>
<name>A0A246IW17_9BURK</name>
<dbReference type="AlphaFoldDB" id="A0A246IW17"/>
<dbReference type="InterPro" id="IPR007627">
    <property type="entry name" value="RNA_pol_sigma70_r2"/>
</dbReference>
<gene>
    <name evidence="10" type="ORF">CDN99_24355</name>
</gene>
<evidence type="ECO:0000259" key="9">
    <source>
        <dbReference type="Pfam" id="PF08281"/>
    </source>
</evidence>
<dbReference type="GO" id="GO:0003677">
    <property type="term" value="F:DNA binding"/>
    <property type="evidence" value="ECO:0007669"/>
    <property type="project" value="UniProtKB-KW"/>
</dbReference>
<feature type="domain" description="RNA polymerase sigma factor 70 region 4 type 2" evidence="9">
    <location>
        <begin position="167"/>
        <end position="219"/>
    </location>
</feature>
<dbReference type="InterPro" id="IPR000838">
    <property type="entry name" value="RNA_pol_sigma70_ECF_CS"/>
</dbReference>
<keyword evidence="5 6" id="KW-0804">Transcription</keyword>
<dbReference type="InterPro" id="IPR013324">
    <property type="entry name" value="RNA_pol_sigma_r3/r4-like"/>
</dbReference>
<dbReference type="PANTHER" id="PTHR43133">
    <property type="entry name" value="RNA POLYMERASE ECF-TYPE SIGMA FACTO"/>
    <property type="match status" value="1"/>
</dbReference>
<evidence type="ECO:0000256" key="1">
    <source>
        <dbReference type="ARBA" id="ARBA00010641"/>
    </source>
</evidence>